<dbReference type="OMA" id="STMEITW"/>
<name>B6HL71_PENRW</name>
<dbReference type="Proteomes" id="UP000000724">
    <property type="component" value="Contig Pc00c21"/>
</dbReference>
<proteinExistence type="predicted"/>
<feature type="region of interest" description="Disordered" evidence="1">
    <location>
        <begin position="159"/>
        <end position="204"/>
    </location>
</feature>
<accession>B6HL71</accession>
<gene>
    <name evidence="2" type="ORF">Pc21g07770</name>
    <name evidence="2" type="ORF">PCH_Pc21g07770</name>
</gene>
<dbReference type="HOGENOM" id="CLU_1343648_0_0_1"/>
<evidence type="ECO:0000313" key="3">
    <source>
        <dbReference type="Proteomes" id="UP000000724"/>
    </source>
</evidence>
<reference evidence="2 3" key="1">
    <citation type="journal article" date="2008" name="Nat. Biotechnol.">
        <title>Genome sequencing and analysis of the filamentous fungus Penicillium chrysogenum.</title>
        <authorList>
            <person name="van den Berg M.A."/>
            <person name="Albang R."/>
            <person name="Albermann K."/>
            <person name="Badger J.H."/>
            <person name="Daran J.-M."/>
            <person name="Driessen A.J.M."/>
            <person name="Garcia-Estrada C."/>
            <person name="Fedorova N.D."/>
            <person name="Harris D.M."/>
            <person name="Heijne W.H.M."/>
            <person name="Joardar V.S."/>
            <person name="Kiel J.A.K.W."/>
            <person name="Kovalchuk A."/>
            <person name="Martin J.F."/>
            <person name="Nierman W.C."/>
            <person name="Nijland J.G."/>
            <person name="Pronk J.T."/>
            <person name="Roubos J.A."/>
            <person name="van der Klei I.J."/>
            <person name="van Peij N.N.M.E."/>
            <person name="Veenhuis M."/>
            <person name="von Doehren H."/>
            <person name="Wagner C."/>
            <person name="Wortman J.R."/>
            <person name="Bovenberg R.A.L."/>
        </authorList>
    </citation>
    <scope>NUCLEOTIDE SEQUENCE [LARGE SCALE GENOMIC DNA]</scope>
    <source>
        <strain evidence="3">ATCC 28089 / DSM 1075 / NRRL 1951 / Wisconsin 54-1255</strain>
    </source>
</reference>
<keyword evidence="3" id="KW-1185">Reference proteome</keyword>
<sequence>MHSRSSYSVHKSSPTPFPILEPLPYSLFVTALEVPQSPVSSTSRNITELHTDHAVMPQWMGSLTSQNGNSLAGVFMINGEPWVFEKNARGQPAVAFQRAPAVVNIPWKELESIRQSLQTREPFTATIMGSTMEITWSNAFSPCSLRSYPASSGRIRFPPPQISRIGKPNPTSYVAEASRGRSPSVQKNAPDENKLPFKITPIEP</sequence>
<evidence type="ECO:0000256" key="1">
    <source>
        <dbReference type="SAM" id="MobiDB-lite"/>
    </source>
</evidence>
<protein>
    <submittedName>
        <fullName evidence="2">Uncharacterized protein</fullName>
    </submittedName>
</protein>
<dbReference type="OrthoDB" id="4252754at2759"/>
<evidence type="ECO:0000313" key="2">
    <source>
        <dbReference type="EMBL" id="CAP95674.1"/>
    </source>
</evidence>
<organism evidence="2 3">
    <name type="scientific">Penicillium rubens (strain ATCC 28089 / DSM 1075 / NRRL 1951 / Wisconsin 54-1255)</name>
    <name type="common">Penicillium chrysogenum</name>
    <dbReference type="NCBI Taxonomy" id="500485"/>
    <lineage>
        <taxon>Eukaryota</taxon>
        <taxon>Fungi</taxon>
        <taxon>Dikarya</taxon>
        <taxon>Ascomycota</taxon>
        <taxon>Pezizomycotina</taxon>
        <taxon>Eurotiomycetes</taxon>
        <taxon>Eurotiomycetidae</taxon>
        <taxon>Eurotiales</taxon>
        <taxon>Aspergillaceae</taxon>
        <taxon>Penicillium</taxon>
        <taxon>Penicillium chrysogenum species complex</taxon>
    </lineage>
</organism>
<dbReference type="AlphaFoldDB" id="B6HL71"/>
<dbReference type="VEuPathDB" id="FungiDB:PCH_Pc21g07770"/>
<dbReference type="EMBL" id="AM920436">
    <property type="protein sequence ID" value="CAP95674.1"/>
    <property type="molecule type" value="Genomic_DNA"/>
</dbReference>